<dbReference type="PROSITE" id="PS00061">
    <property type="entry name" value="ADH_SHORT"/>
    <property type="match status" value="1"/>
</dbReference>
<organism evidence="3 4">
    <name type="scientific">Pseudonocardia oceani</name>
    <dbReference type="NCBI Taxonomy" id="2792013"/>
    <lineage>
        <taxon>Bacteria</taxon>
        <taxon>Bacillati</taxon>
        <taxon>Actinomycetota</taxon>
        <taxon>Actinomycetes</taxon>
        <taxon>Pseudonocardiales</taxon>
        <taxon>Pseudonocardiaceae</taxon>
        <taxon>Pseudonocardia</taxon>
    </lineage>
</organism>
<keyword evidence="2 3" id="KW-0560">Oxidoreductase</keyword>
<dbReference type="InterPro" id="IPR020904">
    <property type="entry name" value="Sc_DH/Rdtase_CS"/>
</dbReference>
<dbReference type="GO" id="GO:0018498">
    <property type="term" value="F:2,3-dihydroxy-2,3-dihydro-phenylpropionate dehydrogenase activity"/>
    <property type="evidence" value="ECO:0007669"/>
    <property type="project" value="UniProtKB-EC"/>
</dbReference>
<dbReference type="PANTHER" id="PTHR43008">
    <property type="entry name" value="BENZIL REDUCTASE"/>
    <property type="match status" value="1"/>
</dbReference>
<dbReference type="EC" id="1.3.1.87" evidence="3"/>
<dbReference type="PANTHER" id="PTHR43008:SF4">
    <property type="entry name" value="CHAIN DEHYDROGENASE, PUTATIVE (AFU_ORTHOLOGUE AFUA_4G08710)-RELATED"/>
    <property type="match status" value="1"/>
</dbReference>
<dbReference type="InterPro" id="IPR002347">
    <property type="entry name" value="SDR_fam"/>
</dbReference>
<sequence>MGWLDGNVALVTGGGSGMGRALVERFVAEGARVGVLEIDPDKAKQLAADFGDAVGVTVGSVTSFEDNARAVADTVAAFGQLDTFVGNAGLWDFGSSLESLPGEALGQAFEQLFGVNVLGYLLGAKASIDALRRTRGSMIFTASNAAFYPGGGGPLYTASKHAVTGLVRQLAYELAPDIRVNAVAPGGMPTDLRGPSALGLQDTSFGSMPVDQLMIAMSPLEQPISASAYTATYVLLASSENSPTTTGSVHNCDGGLGVRGRKADQALMGQLLGG</sequence>
<evidence type="ECO:0000256" key="2">
    <source>
        <dbReference type="ARBA" id="ARBA00023002"/>
    </source>
</evidence>
<comment type="caution">
    <text evidence="3">The sequence shown here is derived from an EMBL/GenBank/DDBJ whole genome shotgun (WGS) entry which is preliminary data.</text>
</comment>
<evidence type="ECO:0000313" key="3">
    <source>
        <dbReference type="EMBL" id="MBW0126393.1"/>
    </source>
</evidence>
<keyword evidence="4" id="KW-1185">Reference proteome</keyword>
<dbReference type="Pfam" id="PF00106">
    <property type="entry name" value="adh_short"/>
    <property type="match status" value="1"/>
</dbReference>
<dbReference type="RefSeq" id="WP_218588705.1">
    <property type="nucleotide sequence ID" value="NZ_JADQDE010000003.1"/>
</dbReference>
<evidence type="ECO:0000256" key="1">
    <source>
        <dbReference type="ARBA" id="ARBA00006484"/>
    </source>
</evidence>
<dbReference type="NCBIfam" id="NF004849">
    <property type="entry name" value="PRK06200.1"/>
    <property type="match status" value="1"/>
</dbReference>
<reference evidence="3 4" key="1">
    <citation type="submission" date="2020-11" db="EMBL/GenBank/DDBJ databases">
        <title>Pseudonocardia abyssalis sp. nov. and Pseudonocardia oceani sp. nov., description and phylogenomic analysis of two novel actinomycetes isolated from the deep Southern Ocean.</title>
        <authorList>
            <person name="Parra J."/>
        </authorList>
    </citation>
    <scope>NUCLEOTIDE SEQUENCE [LARGE SCALE GENOMIC DNA]</scope>
    <source>
        <strain evidence="4">KRD185</strain>
    </source>
</reference>
<dbReference type="EMBL" id="JADQDF010000001">
    <property type="protein sequence ID" value="MBW0126393.1"/>
    <property type="molecule type" value="Genomic_DNA"/>
</dbReference>
<proteinExistence type="inferred from homology"/>
<name>A0ABS6U2C6_9PSEU</name>
<comment type="similarity">
    <text evidence="1">Belongs to the short-chain dehydrogenases/reductases (SDR) family.</text>
</comment>
<protein>
    <submittedName>
        <fullName evidence="3">3-(Cis-5,6-dihydroxycyclohexa-1, 3-dien-1-yl)propanoate dehydrogenase</fullName>
        <ecNumber evidence="3">1.3.1.87</ecNumber>
    </submittedName>
</protein>
<dbReference type="Proteomes" id="UP000694300">
    <property type="component" value="Unassembled WGS sequence"/>
</dbReference>
<accession>A0ABS6U2C6</accession>
<gene>
    <name evidence="3" type="primary">hcaB</name>
    <name evidence="3" type="ORF">I4I82_01610</name>
</gene>
<evidence type="ECO:0000313" key="4">
    <source>
        <dbReference type="Proteomes" id="UP000694300"/>
    </source>
</evidence>